<feature type="transmembrane region" description="Helical" evidence="5">
    <location>
        <begin position="439"/>
        <end position="459"/>
    </location>
</feature>
<evidence type="ECO:0000256" key="5">
    <source>
        <dbReference type="SAM" id="Phobius"/>
    </source>
</evidence>
<dbReference type="EMBL" id="BAAAZG010000057">
    <property type="protein sequence ID" value="GAA4098282.1"/>
    <property type="molecule type" value="Genomic_DNA"/>
</dbReference>
<feature type="transmembrane region" description="Helical" evidence="5">
    <location>
        <begin position="121"/>
        <end position="141"/>
    </location>
</feature>
<feature type="transmembrane region" description="Helical" evidence="5">
    <location>
        <begin position="384"/>
        <end position="401"/>
    </location>
</feature>
<organism evidence="7 8">
    <name type="scientific">Actinomadura miaoliensis</name>
    <dbReference type="NCBI Taxonomy" id="430685"/>
    <lineage>
        <taxon>Bacteria</taxon>
        <taxon>Bacillati</taxon>
        <taxon>Actinomycetota</taxon>
        <taxon>Actinomycetes</taxon>
        <taxon>Streptosporangiales</taxon>
        <taxon>Thermomonosporaceae</taxon>
        <taxon>Actinomadura</taxon>
    </lineage>
</organism>
<dbReference type="SUPFAM" id="SSF103473">
    <property type="entry name" value="MFS general substrate transporter"/>
    <property type="match status" value="2"/>
</dbReference>
<dbReference type="PANTHER" id="PTHR42718">
    <property type="entry name" value="MAJOR FACILITATOR SUPERFAMILY MULTIDRUG TRANSPORTER MFSC"/>
    <property type="match status" value="1"/>
</dbReference>
<feature type="transmembrane region" description="Helical" evidence="5">
    <location>
        <begin position="303"/>
        <end position="324"/>
    </location>
</feature>
<feature type="transmembrane region" description="Helical" evidence="5">
    <location>
        <begin position="87"/>
        <end position="109"/>
    </location>
</feature>
<proteinExistence type="predicted"/>
<feature type="transmembrane region" description="Helical" evidence="5">
    <location>
        <begin position="471"/>
        <end position="497"/>
    </location>
</feature>
<comment type="subcellular location">
    <subcellularLocation>
        <location evidence="1">Cell membrane</location>
        <topology evidence="1">Multi-pass membrane protein</topology>
    </subcellularLocation>
</comment>
<feature type="transmembrane region" description="Helical" evidence="5">
    <location>
        <begin position="246"/>
        <end position="266"/>
    </location>
</feature>
<feature type="transmembrane region" description="Helical" evidence="5">
    <location>
        <begin position="211"/>
        <end position="234"/>
    </location>
</feature>
<keyword evidence="3 5" id="KW-1133">Transmembrane helix</keyword>
<feature type="transmembrane region" description="Helical" evidence="5">
    <location>
        <begin position="278"/>
        <end position="297"/>
    </location>
</feature>
<name>A0ABP7WWA7_9ACTN</name>
<evidence type="ECO:0000313" key="8">
    <source>
        <dbReference type="Proteomes" id="UP001500683"/>
    </source>
</evidence>
<feature type="transmembrane region" description="Helical" evidence="5">
    <location>
        <begin position="509"/>
        <end position="529"/>
    </location>
</feature>
<feature type="transmembrane region" description="Helical" evidence="5">
    <location>
        <begin position="178"/>
        <end position="199"/>
    </location>
</feature>
<gene>
    <name evidence="7" type="ORF">GCM10022214_73400</name>
</gene>
<evidence type="ECO:0000313" key="7">
    <source>
        <dbReference type="EMBL" id="GAA4098282.1"/>
    </source>
</evidence>
<dbReference type="PANTHER" id="PTHR42718:SF39">
    <property type="entry name" value="ACTINORHODIN TRANSPORTER-RELATED"/>
    <property type="match status" value="1"/>
</dbReference>
<dbReference type="CDD" id="cd17321">
    <property type="entry name" value="MFS_MMR_MDR_like"/>
    <property type="match status" value="1"/>
</dbReference>
<feature type="transmembrane region" description="Helical" evidence="5">
    <location>
        <begin position="153"/>
        <end position="172"/>
    </location>
</feature>
<evidence type="ECO:0000259" key="6">
    <source>
        <dbReference type="PROSITE" id="PS50850"/>
    </source>
</evidence>
<keyword evidence="8" id="KW-1185">Reference proteome</keyword>
<dbReference type="InterPro" id="IPR036259">
    <property type="entry name" value="MFS_trans_sf"/>
</dbReference>
<reference evidence="8" key="1">
    <citation type="journal article" date="2019" name="Int. J. Syst. Evol. Microbiol.">
        <title>The Global Catalogue of Microorganisms (GCM) 10K type strain sequencing project: providing services to taxonomists for standard genome sequencing and annotation.</title>
        <authorList>
            <consortium name="The Broad Institute Genomics Platform"/>
            <consortium name="The Broad Institute Genome Sequencing Center for Infectious Disease"/>
            <person name="Wu L."/>
            <person name="Ma J."/>
        </authorList>
    </citation>
    <scope>NUCLEOTIDE SEQUENCE [LARGE SCALE GENOMIC DNA]</scope>
    <source>
        <strain evidence="8">JCM 16702</strain>
    </source>
</reference>
<dbReference type="InterPro" id="IPR020846">
    <property type="entry name" value="MFS_dom"/>
</dbReference>
<feature type="transmembrane region" description="Helical" evidence="5">
    <location>
        <begin position="344"/>
        <end position="364"/>
    </location>
</feature>
<protein>
    <submittedName>
        <fullName evidence="7">MFS transporter</fullName>
    </submittedName>
</protein>
<feature type="transmembrane region" description="Helical" evidence="5">
    <location>
        <begin position="413"/>
        <end position="433"/>
    </location>
</feature>
<evidence type="ECO:0000256" key="3">
    <source>
        <dbReference type="ARBA" id="ARBA00022989"/>
    </source>
</evidence>
<sequence length="540" mass="55307">MRRAPRPGARLPPSADALVCVIVTFPRLPAVRPACQVLSVPVSGGSRYWYRLPRMLVLMTQTTDLSRVVPRAGTARETGRGGAGGPALALLLLGQFMAILDANIVNVALPTMRADLGASGAGLQLVVAGYVIAYAVVLITGARLGDLAGPRRMFLLGLAAFSATSLACGLAPSTGWLVAFRFAQGASAALLTPQVMSMIQRGFTGAARARALGLYSAVIAGGVVVGQVAGGLLVSADLFGSDWRSVFLVNVPIGVALLVAGPRVLPADGERRGGGLDPAGLAVLTPAVLLFVVPLILGHELGWPLWGWFALAASAVLFAVFVGVERRVVRRGGRPLVSGRVLRAPGLAPAMLTIALGPGSWGAFLFTTTLHLQGDLALSPLESGLAFVPCVAAFALVGLTWQRMPAHWHRPLVPIGFAVAGVGYLFIGPLAGGGAAYEALTAVIGLGLGVLPIGMTAALEGVPPEDAADGSGLLLTVMQLGQVVGVATVGTLFLTLAQHDQSTRHAEYGTGWALAVVGLLAAGSALALLRRRPAPVRAAA</sequence>
<evidence type="ECO:0000256" key="4">
    <source>
        <dbReference type="ARBA" id="ARBA00023136"/>
    </source>
</evidence>
<dbReference type="Proteomes" id="UP001500683">
    <property type="component" value="Unassembled WGS sequence"/>
</dbReference>
<comment type="caution">
    <text evidence="7">The sequence shown here is derived from an EMBL/GenBank/DDBJ whole genome shotgun (WGS) entry which is preliminary data.</text>
</comment>
<keyword evidence="4 5" id="KW-0472">Membrane</keyword>
<dbReference type="InterPro" id="IPR011701">
    <property type="entry name" value="MFS"/>
</dbReference>
<keyword evidence="2 5" id="KW-0812">Transmembrane</keyword>
<dbReference type="Gene3D" id="1.20.1720.10">
    <property type="entry name" value="Multidrug resistance protein D"/>
    <property type="match status" value="1"/>
</dbReference>
<feature type="domain" description="Major facilitator superfamily (MFS) profile" evidence="6">
    <location>
        <begin position="87"/>
        <end position="533"/>
    </location>
</feature>
<evidence type="ECO:0000256" key="1">
    <source>
        <dbReference type="ARBA" id="ARBA00004651"/>
    </source>
</evidence>
<evidence type="ECO:0000256" key="2">
    <source>
        <dbReference type="ARBA" id="ARBA00022692"/>
    </source>
</evidence>
<accession>A0ABP7WWA7</accession>
<dbReference type="PROSITE" id="PS50850">
    <property type="entry name" value="MFS"/>
    <property type="match status" value="1"/>
</dbReference>
<dbReference type="Pfam" id="PF07690">
    <property type="entry name" value="MFS_1"/>
    <property type="match status" value="1"/>
</dbReference>
<dbReference type="PRINTS" id="PR01036">
    <property type="entry name" value="TCRTETB"/>
</dbReference>
<dbReference type="Gene3D" id="1.20.1250.20">
    <property type="entry name" value="MFS general substrate transporter like domains"/>
    <property type="match status" value="1"/>
</dbReference>